<evidence type="ECO:0000313" key="3">
    <source>
        <dbReference type="EMBL" id="MBU2712368.1"/>
    </source>
</evidence>
<comment type="caution">
    <text evidence="3">The sequence shown here is derived from an EMBL/GenBank/DDBJ whole genome shotgun (WGS) entry which is preliminary data.</text>
</comment>
<dbReference type="EMBL" id="JAGSOY010000036">
    <property type="protein sequence ID" value="MBU2712368.1"/>
    <property type="molecule type" value="Genomic_DNA"/>
</dbReference>
<organism evidence="3 4">
    <name type="scientific">Zooshikella harenae</name>
    <dbReference type="NCBI Taxonomy" id="2827238"/>
    <lineage>
        <taxon>Bacteria</taxon>
        <taxon>Pseudomonadati</taxon>
        <taxon>Pseudomonadota</taxon>
        <taxon>Gammaproteobacteria</taxon>
        <taxon>Oceanospirillales</taxon>
        <taxon>Zooshikellaceae</taxon>
        <taxon>Zooshikella</taxon>
    </lineage>
</organism>
<dbReference type="InterPro" id="IPR022742">
    <property type="entry name" value="Hydrolase_4"/>
</dbReference>
<evidence type="ECO:0000259" key="2">
    <source>
        <dbReference type="Pfam" id="PF12146"/>
    </source>
</evidence>
<keyword evidence="4" id="KW-1185">Reference proteome</keyword>
<dbReference type="SUPFAM" id="SSF53474">
    <property type="entry name" value="alpha/beta-Hydrolases"/>
    <property type="match status" value="1"/>
</dbReference>
<dbReference type="Proteomes" id="UP000690515">
    <property type="component" value="Unassembled WGS sequence"/>
</dbReference>
<proteinExistence type="predicted"/>
<accession>A0ABS5ZF43</accession>
<dbReference type="InterPro" id="IPR051044">
    <property type="entry name" value="MAG_DAG_Lipase"/>
</dbReference>
<feature type="region of interest" description="Disordered" evidence="1">
    <location>
        <begin position="1"/>
        <end position="20"/>
    </location>
</feature>
<protein>
    <submittedName>
        <fullName evidence="3">Lysophospholipase</fullName>
    </submittedName>
</protein>
<gene>
    <name evidence="3" type="ORF">KCG35_14980</name>
</gene>
<sequence length="311" mass="35619">METRFASQAQSDQTQLHGHQWQPVKTTAQLLIVHGMTEHSQRYQSFAQYLNQQGIGVTSWDLRAHGQTGKAMQRLGLAETNQWSLMLSDIQQLVTETSVKYPEQPLFLMGHSMGSFLCLHFLQTYHPPLAGCILSGSNYQSPWLYQIAKAFAALECKRQGQNACSVFLDFLFFGRFNRHFKPNRTDFDWLSRDTRQVDLYCQDPLCGFKVSNQFWYNMLSALTKLSSHDSFNNLPTSLPFYILGGDQDPLSLPNGLHKLSRQLRFAGVHDVTTTIYPGGRHEMLNEINQQEVWQALYQWLAQHTQPLANVA</sequence>
<evidence type="ECO:0000256" key="1">
    <source>
        <dbReference type="SAM" id="MobiDB-lite"/>
    </source>
</evidence>
<reference evidence="3 4" key="1">
    <citation type="submission" date="2021-04" db="EMBL/GenBank/DDBJ databases">
        <authorList>
            <person name="Pira H."/>
            <person name="Risdian C."/>
            <person name="Wink J."/>
        </authorList>
    </citation>
    <scope>NUCLEOTIDE SEQUENCE [LARGE SCALE GENOMIC DNA]</scope>
    <source>
        <strain evidence="3 4">WH53</strain>
    </source>
</reference>
<dbReference type="Pfam" id="PF12146">
    <property type="entry name" value="Hydrolase_4"/>
    <property type="match status" value="1"/>
</dbReference>
<dbReference type="Gene3D" id="3.40.50.1820">
    <property type="entry name" value="alpha/beta hydrolase"/>
    <property type="match status" value="1"/>
</dbReference>
<feature type="domain" description="Serine aminopeptidase S33" evidence="2">
    <location>
        <begin position="26"/>
        <end position="287"/>
    </location>
</feature>
<evidence type="ECO:0000313" key="4">
    <source>
        <dbReference type="Proteomes" id="UP000690515"/>
    </source>
</evidence>
<dbReference type="PANTHER" id="PTHR11614">
    <property type="entry name" value="PHOSPHOLIPASE-RELATED"/>
    <property type="match status" value="1"/>
</dbReference>
<dbReference type="RefSeq" id="WP_215820591.1">
    <property type="nucleotide sequence ID" value="NZ_JAGSOY010000036.1"/>
</dbReference>
<dbReference type="InterPro" id="IPR029058">
    <property type="entry name" value="AB_hydrolase_fold"/>
</dbReference>
<name>A0ABS5ZF43_9GAMM</name>